<evidence type="ECO:0000256" key="2">
    <source>
        <dbReference type="ARBA" id="ARBA00022833"/>
    </source>
</evidence>
<keyword evidence="1" id="KW-0479">Metal-binding</keyword>
<evidence type="ECO:0000259" key="7">
    <source>
        <dbReference type="PROSITE" id="PS50048"/>
    </source>
</evidence>
<dbReference type="SMART" id="SM00066">
    <property type="entry name" value="GAL4"/>
    <property type="match status" value="1"/>
</dbReference>
<evidence type="ECO:0000256" key="3">
    <source>
        <dbReference type="ARBA" id="ARBA00023015"/>
    </source>
</evidence>
<keyword evidence="4" id="KW-0238">DNA-binding</keyword>
<dbReference type="Pfam" id="PF11951">
    <property type="entry name" value="Fungal_trans_2"/>
    <property type="match status" value="1"/>
</dbReference>
<organism evidence="8 9">
    <name type="scientific">Aspergillus sydowii CBS 593.65</name>
    <dbReference type="NCBI Taxonomy" id="1036612"/>
    <lineage>
        <taxon>Eukaryota</taxon>
        <taxon>Fungi</taxon>
        <taxon>Dikarya</taxon>
        <taxon>Ascomycota</taxon>
        <taxon>Pezizomycotina</taxon>
        <taxon>Eurotiomycetes</taxon>
        <taxon>Eurotiomycetidae</taxon>
        <taxon>Eurotiales</taxon>
        <taxon>Aspergillaceae</taxon>
        <taxon>Aspergillus</taxon>
        <taxon>Aspergillus subgen. Nidulantes</taxon>
    </lineage>
</organism>
<evidence type="ECO:0000313" key="9">
    <source>
        <dbReference type="Proteomes" id="UP000184356"/>
    </source>
</evidence>
<dbReference type="PROSITE" id="PS50048">
    <property type="entry name" value="ZN2_CY6_FUNGAL_2"/>
    <property type="match status" value="1"/>
</dbReference>
<dbReference type="PANTHER" id="PTHR36206:SF16">
    <property type="entry name" value="TRANSCRIPTION FACTOR DOMAIN-CONTAINING PROTEIN-RELATED"/>
    <property type="match status" value="1"/>
</dbReference>
<dbReference type="InterPro" id="IPR021858">
    <property type="entry name" value="Fun_TF"/>
</dbReference>
<accession>A0A1L9T4J3</accession>
<proteinExistence type="predicted"/>
<dbReference type="SUPFAM" id="SSF57701">
    <property type="entry name" value="Zn2/Cys6 DNA-binding domain"/>
    <property type="match status" value="1"/>
</dbReference>
<sequence length="556" mass="62707">MPSSQSNRRRAFARRSRTGCRTCRVRHIKCDEAPGGCRNCTASGWTCGGYEQNRLPRRAQICISTSSLAPATPLETGFCWAMTADEKRCVSFFLHHTISSLTSYYDSPLWNKLVLQMCCEDAAVFHAVVALSAVNQDLEKQGLPASGVVATSSWRRYALEQSMRSFELLSKRRTAHDPQLRQVVLVCCLLFVILELGCGHFDDATAHLQNGLAILKEMKVQRKIVGISGGSLLSGSSVESSLLEAFLQLESQATHFGAIQPPLYIDHQLVHEQRYEAYLFEFRNLQDVWQAFNPLANNTYPFLEQCSGKSEAEVAANYGLLQARQQRLLSCLHQFGSQLTQYLQSFYHRLTQKERRGADIIQLFHQTAVLTVKTCLYTSSRPKPASVVAEYEDLLCKALAIIDKFPERPFMTVDSSINPTLYAIAARCPEYSIRLRAIDALRRWPHSEGYLHSIVIADFVVENMKLELRRIWHQVQSTVSVLPPRVFFEEREKGHPIAHISDISGNYHWILPLEPDRNVAEALLAIRSVRDWTCIRASGILPPKSTANAQSPLSFS</sequence>
<dbReference type="GO" id="GO:0003677">
    <property type="term" value="F:DNA binding"/>
    <property type="evidence" value="ECO:0007669"/>
    <property type="project" value="UniProtKB-KW"/>
</dbReference>
<evidence type="ECO:0000256" key="5">
    <source>
        <dbReference type="ARBA" id="ARBA00023163"/>
    </source>
</evidence>
<keyword evidence="6" id="KW-0539">Nucleus</keyword>
<keyword evidence="5" id="KW-0804">Transcription</keyword>
<dbReference type="VEuPathDB" id="FungiDB:ASPSYDRAFT_35839"/>
<dbReference type="PROSITE" id="PS00463">
    <property type="entry name" value="ZN2_CY6_FUNGAL_1"/>
    <property type="match status" value="1"/>
</dbReference>
<feature type="domain" description="Zn(2)-C6 fungal-type" evidence="7">
    <location>
        <begin position="19"/>
        <end position="47"/>
    </location>
</feature>
<dbReference type="Proteomes" id="UP000184356">
    <property type="component" value="Unassembled WGS sequence"/>
</dbReference>
<dbReference type="AlphaFoldDB" id="A0A1L9T4J3"/>
<gene>
    <name evidence="8" type="ORF">ASPSYDRAFT_35839</name>
</gene>
<dbReference type="STRING" id="1036612.A0A1L9T4J3"/>
<dbReference type="InterPro" id="IPR036864">
    <property type="entry name" value="Zn2-C6_fun-type_DNA-bd_sf"/>
</dbReference>
<dbReference type="GO" id="GO:0000981">
    <property type="term" value="F:DNA-binding transcription factor activity, RNA polymerase II-specific"/>
    <property type="evidence" value="ECO:0007669"/>
    <property type="project" value="InterPro"/>
</dbReference>
<dbReference type="GO" id="GO:0008270">
    <property type="term" value="F:zinc ion binding"/>
    <property type="evidence" value="ECO:0007669"/>
    <property type="project" value="InterPro"/>
</dbReference>
<dbReference type="Pfam" id="PF00172">
    <property type="entry name" value="Zn_clus"/>
    <property type="match status" value="1"/>
</dbReference>
<keyword evidence="3" id="KW-0805">Transcription regulation</keyword>
<dbReference type="RefSeq" id="XP_040698143.1">
    <property type="nucleotide sequence ID" value="XM_040845373.1"/>
</dbReference>
<reference evidence="9" key="1">
    <citation type="journal article" date="2017" name="Genome Biol.">
        <title>Comparative genomics reveals high biological diversity and specific adaptations in the industrially and medically important fungal genus Aspergillus.</title>
        <authorList>
            <person name="de Vries R.P."/>
            <person name="Riley R."/>
            <person name="Wiebenga A."/>
            <person name="Aguilar-Osorio G."/>
            <person name="Amillis S."/>
            <person name="Uchima C.A."/>
            <person name="Anderluh G."/>
            <person name="Asadollahi M."/>
            <person name="Askin M."/>
            <person name="Barry K."/>
            <person name="Battaglia E."/>
            <person name="Bayram O."/>
            <person name="Benocci T."/>
            <person name="Braus-Stromeyer S.A."/>
            <person name="Caldana C."/>
            <person name="Canovas D."/>
            <person name="Cerqueira G.C."/>
            <person name="Chen F."/>
            <person name="Chen W."/>
            <person name="Choi C."/>
            <person name="Clum A."/>
            <person name="Dos Santos R.A."/>
            <person name="Damasio A.R."/>
            <person name="Diallinas G."/>
            <person name="Emri T."/>
            <person name="Fekete E."/>
            <person name="Flipphi M."/>
            <person name="Freyberg S."/>
            <person name="Gallo A."/>
            <person name="Gournas C."/>
            <person name="Habgood R."/>
            <person name="Hainaut M."/>
            <person name="Harispe M.L."/>
            <person name="Henrissat B."/>
            <person name="Hilden K.S."/>
            <person name="Hope R."/>
            <person name="Hossain A."/>
            <person name="Karabika E."/>
            <person name="Karaffa L."/>
            <person name="Karanyi Z."/>
            <person name="Krasevec N."/>
            <person name="Kuo A."/>
            <person name="Kusch H."/>
            <person name="LaButti K."/>
            <person name="Lagendijk E.L."/>
            <person name="Lapidus A."/>
            <person name="Levasseur A."/>
            <person name="Lindquist E."/>
            <person name="Lipzen A."/>
            <person name="Logrieco A.F."/>
            <person name="MacCabe A."/>
            <person name="Maekelae M.R."/>
            <person name="Malavazi I."/>
            <person name="Melin P."/>
            <person name="Meyer V."/>
            <person name="Mielnichuk N."/>
            <person name="Miskei M."/>
            <person name="Molnar A.P."/>
            <person name="Mule G."/>
            <person name="Ngan C.Y."/>
            <person name="Orejas M."/>
            <person name="Orosz E."/>
            <person name="Ouedraogo J.P."/>
            <person name="Overkamp K.M."/>
            <person name="Park H.-S."/>
            <person name="Perrone G."/>
            <person name="Piumi F."/>
            <person name="Punt P.J."/>
            <person name="Ram A.F."/>
            <person name="Ramon A."/>
            <person name="Rauscher S."/>
            <person name="Record E."/>
            <person name="Riano-Pachon D.M."/>
            <person name="Robert V."/>
            <person name="Roehrig J."/>
            <person name="Ruller R."/>
            <person name="Salamov A."/>
            <person name="Salih N.S."/>
            <person name="Samson R.A."/>
            <person name="Sandor E."/>
            <person name="Sanguinetti M."/>
            <person name="Schuetze T."/>
            <person name="Sepcic K."/>
            <person name="Shelest E."/>
            <person name="Sherlock G."/>
            <person name="Sophianopoulou V."/>
            <person name="Squina F.M."/>
            <person name="Sun H."/>
            <person name="Susca A."/>
            <person name="Todd R.B."/>
            <person name="Tsang A."/>
            <person name="Unkles S.E."/>
            <person name="van de Wiele N."/>
            <person name="van Rossen-Uffink D."/>
            <person name="Oliveira J.V."/>
            <person name="Vesth T.C."/>
            <person name="Visser J."/>
            <person name="Yu J.-H."/>
            <person name="Zhou M."/>
            <person name="Andersen M.R."/>
            <person name="Archer D.B."/>
            <person name="Baker S.E."/>
            <person name="Benoit I."/>
            <person name="Brakhage A.A."/>
            <person name="Braus G.H."/>
            <person name="Fischer R."/>
            <person name="Frisvad J.C."/>
            <person name="Goldman G.H."/>
            <person name="Houbraken J."/>
            <person name="Oakley B."/>
            <person name="Pocsi I."/>
            <person name="Scazzocchio C."/>
            <person name="Seiboth B."/>
            <person name="vanKuyk P.A."/>
            <person name="Wortman J."/>
            <person name="Dyer P.S."/>
            <person name="Grigoriev I.V."/>
        </authorList>
    </citation>
    <scope>NUCLEOTIDE SEQUENCE [LARGE SCALE GENOMIC DNA]</scope>
    <source>
        <strain evidence="9">CBS 593.65</strain>
    </source>
</reference>
<evidence type="ECO:0000256" key="1">
    <source>
        <dbReference type="ARBA" id="ARBA00022723"/>
    </source>
</evidence>
<dbReference type="EMBL" id="KV878595">
    <property type="protein sequence ID" value="OJJ54337.1"/>
    <property type="molecule type" value="Genomic_DNA"/>
</dbReference>
<keyword evidence="9" id="KW-1185">Reference proteome</keyword>
<protein>
    <recommendedName>
        <fullName evidence="7">Zn(2)-C6 fungal-type domain-containing protein</fullName>
    </recommendedName>
</protein>
<dbReference type="InterPro" id="IPR052360">
    <property type="entry name" value="Transcr_Regulatory_Proteins"/>
</dbReference>
<dbReference type="PANTHER" id="PTHR36206">
    <property type="entry name" value="ASPERCRYPTIN BIOSYNTHESIS CLUSTER-SPECIFIC TRANSCRIPTION REGULATOR ATNN-RELATED"/>
    <property type="match status" value="1"/>
</dbReference>
<keyword evidence="2" id="KW-0862">Zinc</keyword>
<evidence type="ECO:0000256" key="4">
    <source>
        <dbReference type="ARBA" id="ARBA00023125"/>
    </source>
</evidence>
<dbReference type="InterPro" id="IPR001138">
    <property type="entry name" value="Zn2Cys6_DnaBD"/>
</dbReference>
<dbReference type="GeneID" id="63761446"/>
<dbReference type="CDD" id="cd00067">
    <property type="entry name" value="GAL4"/>
    <property type="match status" value="1"/>
</dbReference>
<dbReference type="OrthoDB" id="3172332at2759"/>
<dbReference type="Gene3D" id="4.10.240.10">
    <property type="entry name" value="Zn(2)-C6 fungal-type DNA-binding domain"/>
    <property type="match status" value="1"/>
</dbReference>
<evidence type="ECO:0000313" key="8">
    <source>
        <dbReference type="EMBL" id="OJJ54337.1"/>
    </source>
</evidence>
<name>A0A1L9T4J3_9EURO</name>
<evidence type="ECO:0000256" key="6">
    <source>
        <dbReference type="ARBA" id="ARBA00023242"/>
    </source>
</evidence>